<feature type="transmembrane region" description="Helical" evidence="8">
    <location>
        <begin position="60"/>
        <end position="79"/>
    </location>
</feature>
<dbReference type="Pfam" id="PF00893">
    <property type="entry name" value="Multi_Drug_Res"/>
    <property type="match status" value="1"/>
</dbReference>
<dbReference type="EMBL" id="JAMQKB010000001">
    <property type="protein sequence ID" value="MDC3422982.1"/>
    <property type="molecule type" value="Genomic_DNA"/>
</dbReference>
<dbReference type="GO" id="GO:0005886">
    <property type="term" value="C:plasma membrane"/>
    <property type="evidence" value="ECO:0007669"/>
    <property type="project" value="UniProtKB-SubCell"/>
</dbReference>
<dbReference type="InterPro" id="IPR000390">
    <property type="entry name" value="Small_drug/metabolite_transptr"/>
</dbReference>
<dbReference type="RefSeq" id="WP_272434623.1">
    <property type="nucleotide sequence ID" value="NZ_JAMQKB010000001.1"/>
</dbReference>
<dbReference type="AlphaFoldDB" id="A0A9X3WMW8"/>
<sequence length="118" mass="12813">MRRNNHWFIVIIAGIFEIGWVIGLKHASNGLEWVGTVFAIFVSMYLLIIASKQLPVGTAYAVFTGIGTAGTTTLEIILFGAPFKLAKVLLIGLLLAGIIGLKTASYSEHKDEKEEGYS</sequence>
<name>A0A9X3WMW8_9BACI</name>
<comment type="similarity">
    <text evidence="7">Belongs to the drug/metabolite transporter (DMT) superfamily. Small multidrug resistance (SMR) (TC 2.A.7.1) family.</text>
</comment>
<keyword evidence="6 8" id="KW-0472">Membrane</keyword>
<comment type="caution">
    <text evidence="9">The sequence shown here is derived from an EMBL/GenBank/DDBJ whole genome shotgun (WGS) entry which is preliminary data.</text>
</comment>
<dbReference type="GO" id="GO:0022857">
    <property type="term" value="F:transmembrane transporter activity"/>
    <property type="evidence" value="ECO:0007669"/>
    <property type="project" value="InterPro"/>
</dbReference>
<keyword evidence="5 8" id="KW-1133">Transmembrane helix</keyword>
<comment type="subcellular location">
    <subcellularLocation>
        <location evidence="1 7">Cell membrane</location>
        <topology evidence="1 7">Multi-pass membrane protein</topology>
    </subcellularLocation>
</comment>
<protein>
    <submittedName>
        <fullName evidence="9">SMR family transporter</fullName>
    </submittedName>
</protein>
<dbReference type="PANTHER" id="PTHR30561:SF7">
    <property type="entry name" value="GUANIDINIUM EFFLUX SYSTEM SUBUNIT GDNC-RELATED"/>
    <property type="match status" value="1"/>
</dbReference>
<evidence type="ECO:0000256" key="2">
    <source>
        <dbReference type="ARBA" id="ARBA00022448"/>
    </source>
</evidence>
<dbReference type="SUPFAM" id="SSF103481">
    <property type="entry name" value="Multidrug resistance efflux transporter EmrE"/>
    <property type="match status" value="1"/>
</dbReference>
<evidence type="ECO:0000256" key="3">
    <source>
        <dbReference type="ARBA" id="ARBA00022475"/>
    </source>
</evidence>
<feature type="transmembrane region" description="Helical" evidence="8">
    <location>
        <begin position="30"/>
        <end position="48"/>
    </location>
</feature>
<keyword evidence="4 7" id="KW-0812">Transmembrane</keyword>
<feature type="transmembrane region" description="Helical" evidence="8">
    <location>
        <begin position="7"/>
        <end position="24"/>
    </location>
</feature>
<evidence type="ECO:0000256" key="4">
    <source>
        <dbReference type="ARBA" id="ARBA00022692"/>
    </source>
</evidence>
<dbReference type="InterPro" id="IPR037185">
    <property type="entry name" value="EmrE-like"/>
</dbReference>
<dbReference type="PANTHER" id="PTHR30561">
    <property type="entry name" value="SMR FAMILY PROTON-DEPENDENT DRUG EFFLUX TRANSPORTER SUGE"/>
    <property type="match status" value="1"/>
</dbReference>
<gene>
    <name evidence="9" type="ORF">NC797_00485</name>
</gene>
<keyword evidence="2" id="KW-0813">Transport</keyword>
<accession>A0A9X3WMW8</accession>
<evidence type="ECO:0000313" key="10">
    <source>
        <dbReference type="Proteomes" id="UP001145050"/>
    </source>
</evidence>
<keyword evidence="3" id="KW-1003">Cell membrane</keyword>
<dbReference type="Gene3D" id="1.10.3730.20">
    <property type="match status" value="1"/>
</dbReference>
<evidence type="ECO:0000256" key="1">
    <source>
        <dbReference type="ARBA" id="ARBA00004651"/>
    </source>
</evidence>
<dbReference type="FunFam" id="1.10.3730.20:FF:000001">
    <property type="entry name" value="Quaternary ammonium compound resistance transporter SugE"/>
    <property type="match status" value="1"/>
</dbReference>
<evidence type="ECO:0000256" key="5">
    <source>
        <dbReference type="ARBA" id="ARBA00022989"/>
    </source>
</evidence>
<dbReference type="InterPro" id="IPR045324">
    <property type="entry name" value="Small_multidrug_res"/>
</dbReference>
<evidence type="ECO:0000313" key="9">
    <source>
        <dbReference type="EMBL" id="MDC3422982.1"/>
    </source>
</evidence>
<feature type="transmembrane region" description="Helical" evidence="8">
    <location>
        <begin position="85"/>
        <end position="104"/>
    </location>
</feature>
<evidence type="ECO:0000256" key="8">
    <source>
        <dbReference type="SAM" id="Phobius"/>
    </source>
</evidence>
<reference evidence="9" key="1">
    <citation type="submission" date="2022-06" db="EMBL/GenBank/DDBJ databases">
        <title>Aquibacillus sp. a new bacterium isolated from soil saline samples.</title>
        <authorList>
            <person name="Galisteo C."/>
            <person name="De La Haba R."/>
            <person name="Sanchez-Porro C."/>
            <person name="Ventosa A."/>
        </authorList>
    </citation>
    <scope>NUCLEOTIDE SEQUENCE</scope>
    <source>
        <strain evidence="9">3ASR75-11</strain>
    </source>
</reference>
<organism evidence="9 10">
    <name type="scientific">Terrihalobacillus insolitus</name>
    <dbReference type="NCBI Taxonomy" id="2950438"/>
    <lineage>
        <taxon>Bacteria</taxon>
        <taxon>Bacillati</taxon>
        <taxon>Bacillota</taxon>
        <taxon>Bacilli</taxon>
        <taxon>Bacillales</taxon>
        <taxon>Bacillaceae</taxon>
        <taxon>Terrihalobacillus</taxon>
    </lineage>
</organism>
<evidence type="ECO:0000256" key="7">
    <source>
        <dbReference type="RuleBase" id="RU003942"/>
    </source>
</evidence>
<dbReference type="Proteomes" id="UP001145050">
    <property type="component" value="Unassembled WGS sequence"/>
</dbReference>
<keyword evidence="10" id="KW-1185">Reference proteome</keyword>
<evidence type="ECO:0000256" key="6">
    <source>
        <dbReference type="ARBA" id="ARBA00023136"/>
    </source>
</evidence>
<proteinExistence type="inferred from homology"/>